<comment type="caution">
    <text evidence="2">The sequence shown here is derived from an EMBL/GenBank/DDBJ whole genome shotgun (WGS) entry which is preliminary data.</text>
</comment>
<accession>A0A9W9Z2N3</accession>
<evidence type="ECO:0000313" key="2">
    <source>
        <dbReference type="EMBL" id="KAJ7372578.1"/>
    </source>
</evidence>
<sequence>MKFFLDMFEDELSANEGEAAQWAAFDDGCHATPSTHGDTADRYRVLQAPAVRRSGAHSKGYSCVPAYERPLPGVTGPDGTATSSIKNNSDLIACTVKTEDKQQRRFLVIDEAQFILVEPDTTKLGWGVVKFVARLSGCGDSP</sequence>
<dbReference type="Proteomes" id="UP001163046">
    <property type="component" value="Unassembled WGS sequence"/>
</dbReference>
<evidence type="ECO:0000259" key="1">
    <source>
        <dbReference type="Pfam" id="PF19439"/>
    </source>
</evidence>
<dbReference type="EMBL" id="MU826835">
    <property type="protein sequence ID" value="KAJ7372578.1"/>
    <property type="molecule type" value="Genomic_DNA"/>
</dbReference>
<evidence type="ECO:0000313" key="3">
    <source>
        <dbReference type="Proteomes" id="UP001163046"/>
    </source>
</evidence>
<reference evidence="2" key="1">
    <citation type="submission" date="2023-01" db="EMBL/GenBank/DDBJ databases">
        <title>Genome assembly of the deep-sea coral Lophelia pertusa.</title>
        <authorList>
            <person name="Herrera S."/>
            <person name="Cordes E."/>
        </authorList>
    </citation>
    <scope>NUCLEOTIDE SEQUENCE</scope>
    <source>
        <strain evidence="2">USNM1676648</strain>
        <tissue evidence="2">Polyp</tissue>
    </source>
</reference>
<gene>
    <name evidence="2" type="primary">CLEC16A_1</name>
    <name evidence="2" type="ORF">OS493_017849</name>
</gene>
<proteinExistence type="predicted"/>
<name>A0A9W9Z2N3_9CNID</name>
<organism evidence="2 3">
    <name type="scientific">Desmophyllum pertusum</name>
    <dbReference type="NCBI Taxonomy" id="174260"/>
    <lineage>
        <taxon>Eukaryota</taxon>
        <taxon>Metazoa</taxon>
        <taxon>Cnidaria</taxon>
        <taxon>Anthozoa</taxon>
        <taxon>Hexacorallia</taxon>
        <taxon>Scleractinia</taxon>
        <taxon>Caryophylliina</taxon>
        <taxon>Caryophylliidae</taxon>
        <taxon>Desmophyllum</taxon>
    </lineage>
</organism>
<keyword evidence="3" id="KW-1185">Reference proteome</keyword>
<dbReference type="Pfam" id="PF19439">
    <property type="entry name" value="CLEC16A_C"/>
    <property type="match status" value="1"/>
</dbReference>
<dbReference type="OrthoDB" id="5981281at2759"/>
<dbReference type="AlphaFoldDB" id="A0A9W9Z2N3"/>
<feature type="domain" description="CLEC16A/TT9 C-terminal" evidence="1">
    <location>
        <begin position="87"/>
        <end position="134"/>
    </location>
</feature>
<protein>
    <submittedName>
        <fullName evidence="2">Protein CL16A</fullName>
    </submittedName>
</protein>
<dbReference type="InterPro" id="IPR045820">
    <property type="entry name" value="CLEC16A/TT9_C"/>
</dbReference>